<feature type="compositionally biased region" description="Low complexity" evidence="1">
    <location>
        <begin position="343"/>
        <end position="368"/>
    </location>
</feature>
<dbReference type="EMBL" id="BMAR01000002">
    <property type="protein sequence ID" value="GFR41660.1"/>
    <property type="molecule type" value="Genomic_DNA"/>
</dbReference>
<reference evidence="2 3" key="1">
    <citation type="journal article" date="2021" name="Sci. Rep.">
        <title>Genome sequencing of the multicellular alga Astrephomene provides insights into convergent evolution of germ-soma differentiation.</title>
        <authorList>
            <person name="Yamashita S."/>
            <person name="Yamamoto K."/>
            <person name="Matsuzaki R."/>
            <person name="Suzuki S."/>
            <person name="Yamaguchi H."/>
            <person name="Hirooka S."/>
            <person name="Minakuchi Y."/>
            <person name="Miyagishima S."/>
            <person name="Kawachi M."/>
            <person name="Toyoda A."/>
            <person name="Nozaki H."/>
        </authorList>
    </citation>
    <scope>NUCLEOTIDE SEQUENCE [LARGE SCALE GENOMIC DNA]</scope>
    <source>
        <strain evidence="2 3">NIES-4017</strain>
    </source>
</reference>
<dbReference type="GO" id="GO:0005682">
    <property type="term" value="C:U5 snRNP"/>
    <property type="evidence" value="ECO:0007669"/>
    <property type="project" value="InterPro"/>
</dbReference>
<protein>
    <recommendedName>
        <fullName evidence="4">CD2 antigen cytoplasmic tail-binding protein 2</fullName>
    </recommendedName>
</protein>
<name>A0AAD3HIK5_9CHLO</name>
<evidence type="ECO:0000313" key="3">
    <source>
        <dbReference type="Proteomes" id="UP001054857"/>
    </source>
</evidence>
<evidence type="ECO:0000313" key="2">
    <source>
        <dbReference type="EMBL" id="GFR41660.1"/>
    </source>
</evidence>
<feature type="compositionally biased region" description="Acidic residues" evidence="1">
    <location>
        <begin position="411"/>
        <end position="424"/>
    </location>
</feature>
<feature type="compositionally biased region" description="Low complexity" evidence="1">
    <location>
        <begin position="401"/>
        <end position="410"/>
    </location>
</feature>
<feature type="compositionally biased region" description="Gly residues" evidence="1">
    <location>
        <begin position="433"/>
        <end position="442"/>
    </location>
</feature>
<accession>A0AAD3HIK5</accession>
<proteinExistence type="predicted"/>
<keyword evidence="3" id="KW-1185">Reference proteome</keyword>
<dbReference type="PANTHER" id="PTHR13138">
    <property type="entry name" value="PROTEIN LIN1"/>
    <property type="match status" value="1"/>
</dbReference>
<dbReference type="PANTHER" id="PTHR13138:SF3">
    <property type="entry name" value="CD2 ANTIGEN CYTOPLASMIC TAIL-BINDING PROTEIN 2"/>
    <property type="match status" value="1"/>
</dbReference>
<dbReference type="Proteomes" id="UP001054857">
    <property type="component" value="Unassembled WGS sequence"/>
</dbReference>
<gene>
    <name evidence="2" type="ORF">Agub_g2402</name>
</gene>
<dbReference type="InterPro" id="IPR039905">
    <property type="entry name" value="CD2BP2/Lin1"/>
</dbReference>
<feature type="compositionally biased region" description="Low complexity" evidence="1">
    <location>
        <begin position="243"/>
        <end position="260"/>
    </location>
</feature>
<sequence length="442" mass="46609">MNRLKIPSIEQDSDEPDDFIKTLLNEEKASKKQKKSDPHEDVRAQAAAAVRRGKTFAEIEAEEGGPIKESLVGMAHTKRALDRKKKDVEVGDTELVANTERYEKDTLEVEEEDGIKFEPFNLKQEREEGFFDEDGNYVFRKQAGEEGDEEKDAWLDSGETKVVSEAVRQRIEAQRAQAEAAARRAPLTERQIAQRKADMAAIMQPGETVTRALKRLGGAGGAGAATAAGLPHRAMGKRERARLLAQQQELLQKQQQKQQQGSSNSNGAADAGPSTAGSGTDADTQRRVQFLRLTELADELLEEGELEIYGETQEALTRSARMWLPQLAAAGAAPAAVGGGGAAWPAGGAAGAGAEAGTSAGRAAAAAADADDDDDMFADADDDDDDKGSSAKQRAAGGAGVAAAAAAPVAVDEDQDMFADDEEGEKGKEDVGKGGAGSSGNG</sequence>
<feature type="region of interest" description="Disordered" evidence="1">
    <location>
        <begin position="335"/>
        <end position="442"/>
    </location>
</feature>
<evidence type="ECO:0000256" key="1">
    <source>
        <dbReference type="SAM" id="MobiDB-lite"/>
    </source>
</evidence>
<feature type="compositionally biased region" description="Acidic residues" evidence="1">
    <location>
        <begin position="369"/>
        <end position="386"/>
    </location>
</feature>
<organism evidence="2 3">
    <name type="scientific">Astrephomene gubernaculifera</name>
    <dbReference type="NCBI Taxonomy" id="47775"/>
    <lineage>
        <taxon>Eukaryota</taxon>
        <taxon>Viridiplantae</taxon>
        <taxon>Chlorophyta</taxon>
        <taxon>core chlorophytes</taxon>
        <taxon>Chlorophyceae</taxon>
        <taxon>CS clade</taxon>
        <taxon>Chlamydomonadales</taxon>
        <taxon>Astrephomenaceae</taxon>
        <taxon>Astrephomene</taxon>
    </lineage>
</organism>
<feature type="non-terminal residue" evidence="2">
    <location>
        <position position="1"/>
    </location>
</feature>
<comment type="caution">
    <text evidence="2">The sequence shown here is derived from an EMBL/GenBank/DDBJ whole genome shotgun (WGS) entry which is preliminary data.</text>
</comment>
<dbReference type="AlphaFoldDB" id="A0AAD3HIK5"/>
<feature type="region of interest" description="Disordered" evidence="1">
    <location>
        <begin position="218"/>
        <end position="286"/>
    </location>
</feature>
<evidence type="ECO:0008006" key="4">
    <source>
        <dbReference type="Google" id="ProtNLM"/>
    </source>
</evidence>